<evidence type="ECO:0000256" key="1">
    <source>
        <dbReference type="SAM" id="Phobius"/>
    </source>
</evidence>
<name>A0A0D6JTV0_9EURY</name>
<dbReference type="AlphaFoldDB" id="A0A0D6JTV0"/>
<dbReference type="OrthoDB" id="292352at2157"/>
<feature type="transmembrane region" description="Helical" evidence="1">
    <location>
        <begin position="47"/>
        <end position="67"/>
    </location>
</feature>
<reference evidence="3" key="1">
    <citation type="submission" date="2015-03" db="EMBL/GenBank/DDBJ databases">
        <authorList>
            <person name="Urmite Genomes"/>
        </authorList>
    </citation>
    <scope>NUCLEOTIDE SEQUENCE [LARGE SCALE GENOMIC DNA]</scope>
    <source>
        <strain evidence="3">Arc-Hr</strain>
    </source>
</reference>
<protein>
    <submittedName>
        <fullName evidence="2">Uncharacterized protein</fullName>
    </submittedName>
</protein>
<dbReference type="EMBL" id="CSTE01000002">
    <property type="protein sequence ID" value="CQR51084.1"/>
    <property type="molecule type" value="Genomic_DNA"/>
</dbReference>
<evidence type="ECO:0000313" key="2">
    <source>
        <dbReference type="EMBL" id="CQR51084.1"/>
    </source>
</evidence>
<accession>A0A0D6JTV0</accession>
<dbReference type="RefSeq" id="WP_089779472.1">
    <property type="nucleotide sequence ID" value="NZ_CABLRR010000002.1"/>
</dbReference>
<sequence>MNLLWQAVHVGIAVLGVAYLAFPARVHAFGFEFLRRSPSEESGESAAPVWLYRGIGALLVFIGVTGFV</sequence>
<dbReference type="Proteomes" id="UP000198902">
    <property type="component" value="Unassembled WGS sequence"/>
</dbReference>
<proteinExistence type="predicted"/>
<keyword evidence="3" id="KW-1185">Reference proteome</keyword>
<keyword evidence="1" id="KW-1133">Transmembrane helix</keyword>
<organism evidence="2 3">
    <name type="scientific">Haloferax massiliensis</name>
    <dbReference type="NCBI Taxonomy" id="1476858"/>
    <lineage>
        <taxon>Archaea</taxon>
        <taxon>Methanobacteriati</taxon>
        <taxon>Methanobacteriota</taxon>
        <taxon>Stenosarchaea group</taxon>
        <taxon>Halobacteria</taxon>
        <taxon>Halobacteriales</taxon>
        <taxon>Haloferacaceae</taxon>
        <taxon>Haloferax</taxon>
    </lineage>
</organism>
<evidence type="ECO:0000313" key="3">
    <source>
        <dbReference type="Proteomes" id="UP000198902"/>
    </source>
</evidence>
<keyword evidence="1" id="KW-0812">Transmembrane</keyword>
<gene>
    <name evidence="2" type="ORF">BN996_02555</name>
</gene>
<keyword evidence="1" id="KW-0472">Membrane</keyword>